<comment type="caution">
    <text evidence="1">The sequence shown here is derived from an EMBL/GenBank/DDBJ whole genome shotgun (WGS) entry which is preliminary data.</text>
</comment>
<dbReference type="EMBL" id="CASHSV030000013">
    <property type="protein sequence ID" value="CAJ2636617.1"/>
    <property type="molecule type" value="Genomic_DNA"/>
</dbReference>
<proteinExistence type="predicted"/>
<reference evidence="1" key="1">
    <citation type="submission" date="2023-10" db="EMBL/GenBank/DDBJ databases">
        <authorList>
            <person name="Rodriguez Cubillos JULIANA M."/>
            <person name="De Vega J."/>
        </authorList>
    </citation>
    <scope>NUCLEOTIDE SEQUENCE</scope>
</reference>
<organism evidence="1 2">
    <name type="scientific">Trifolium pratense</name>
    <name type="common">Red clover</name>
    <dbReference type="NCBI Taxonomy" id="57577"/>
    <lineage>
        <taxon>Eukaryota</taxon>
        <taxon>Viridiplantae</taxon>
        <taxon>Streptophyta</taxon>
        <taxon>Embryophyta</taxon>
        <taxon>Tracheophyta</taxon>
        <taxon>Spermatophyta</taxon>
        <taxon>Magnoliopsida</taxon>
        <taxon>eudicotyledons</taxon>
        <taxon>Gunneridae</taxon>
        <taxon>Pentapetalae</taxon>
        <taxon>rosids</taxon>
        <taxon>fabids</taxon>
        <taxon>Fabales</taxon>
        <taxon>Fabaceae</taxon>
        <taxon>Papilionoideae</taxon>
        <taxon>50 kb inversion clade</taxon>
        <taxon>NPAAA clade</taxon>
        <taxon>Hologalegina</taxon>
        <taxon>IRL clade</taxon>
        <taxon>Trifolieae</taxon>
        <taxon>Trifolium</taxon>
    </lineage>
</organism>
<name>A0ACB0J072_TRIPR</name>
<evidence type="ECO:0000313" key="2">
    <source>
        <dbReference type="Proteomes" id="UP001177021"/>
    </source>
</evidence>
<protein>
    <submittedName>
        <fullName evidence="1">Uncharacterized protein</fullName>
    </submittedName>
</protein>
<evidence type="ECO:0000313" key="1">
    <source>
        <dbReference type="EMBL" id="CAJ2636617.1"/>
    </source>
</evidence>
<dbReference type="Proteomes" id="UP001177021">
    <property type="component" value="Unassembled WGS sequence"/>
</dbReference>
<keyword evidence="2" id="KW-1185">Reference proteome</keyword>
<accession>A0ACB0J072</accession>
<sequence length="141" mass="16243">MKDYFEFDETSWINLAVLNRSIALFSYHEDATFHISILVEFGMKESWRTWTKLLTVGSLPCVKHPLGVGSKGEIFFIRSLFVNLNHMINSFSFTILSPPLVLRNLTAYIEKRRRELICEISEGKREIGRAKTGSDETINLV</sequence>
<gene>
    <name evidence="1" type="ORF">MILVUS5_LOCUS7088</name>
</gene>